<organism evidence="3 4">
    <name type="scientific">Penicillium alfredii</name>
    <dbReference type="NCBI Taxonomy" id="1506179"/>
    <lineage>
        <taxon>Eukaryota</taxon>
        <taxon>Fungi</taxon>
        <taxon>Dikarya</taxon>
        <taxon>Ascomycota</taxon>
        <taxon>Pezizomycotina</taxon>
        <taxon>Eurotiomycetes</taxon>
        <taxon>Eurotiomycetidae</taxon>
        <taxon>Eurotiales</taxon>
        <taxon>Aspergillaceae</taxon>
        <taxon>Penicillium</taxon>
    </lineage>
</organism>
<evidence type="ECO:0000256" key="2">
    <source>
        <dbReference type="SAM" id="Phobius"/>
    </source>
</evidence>
<evidence type="ECO:0000313" key="4">
    <source>
        <dbReference type="Proteomes" id="UP001141434"/>
    </source>
</evidence>
<feature type="compositionally biased region" description="Basic and acidic residues" evidence="1">
    <location>
        <begin position="65"/>
        <end position="77"/>
    </location>
</feature>
<feature type="region of interest" description="Disordered" evidence="1">
    <location>
        <begin position="1"/>
        <end position="99"/>
    </location>
</feature>
<dbReference type="GeneID" id="81397475"/>
<dbReference type="OrthoDB" id="4721035at2759"/>
<dbReference type="Proteomes" id="UP001141434">
    <property type="component" value="Unassembled WGS sequence"/>
</dbReference>
<evidence type="ECO:0000313" key="3">
    <source>
        <dbReference type="EMBL" id="KAJ5086474.1"/>
    </source>
</evidence>
<comment type="caution">
    <text evidence="3">The sequence shown here is derived from an EMBL/GenBank/DDBJ whole genome shotgun (WGS) entry which is preliminary data.</text>
</comment>
<evidence type="ECO:0008006" key="5">
    <source>
        <dbReference type="Google" id="ProtNLM"/>
    </source>
</evidence>
<evidence type="ECO:0000256" key="1">
    <source>
        <dbReference type="SAM" id="MobiDB-lite"/>
    </source>
</evidence>
<feature type="compositionally biased region" description="Polar residues" evidence="1">
    <location>
        <begin position="78"/>
        <end position="90"/>
    </location>
</feature>
<keyword evidence="2" id="KW-0812">Transmembrane</keyword>
<dbReference type="EMBL" id="JAPMSZ010000010">
    <property type="protein sequence ID" value="KAJ5086474.1"/>
    <property type="molecule type" value="Genomic_DNA"/>
</dbReference>
<feature type="transmembrane region" description="Helical" evidence="2">
    <location>
        <begin position="219"/>
        <end position="239"/>
    </location>
</feature>
<keyword evidence="4" id="KW-1185">Reference proteome</keyword>
<proteinExistence type="predicted"/>
<sequence>MAESRESQHSLLSSGQPMGTRPPRSWHPLGRSSPELEDSYYYPPPRRSSSDEAFREVGLGITNSRGDKIPAHQRHDSVASTSTVANSPQKSLPPRGNCPNRSNVLQKRLSWVPMTILVLSLYATVFSGIYLAIALWKPRWKRIASDGPLAPSTASLLSSFFAKTIELSYVTVCVAFLGQVLSRRALMGNSRGISISDMSMRAWIMQPGSMIVHWETLRYSGLTLLGSIALIATFVAMLYTTAAQALVSPKLSLGPVEPTTLWGKVSASWGNSEFLGLHCRTPISMSTDPEYRNTTCLQMEHVGQAYHNYRQWITHWSNLVHGSNKTSDKLKSRPHPTGSLYDNTTVTGSWIDVENMTELSKKHGRMVNNITMAMPHGGVLAAAMDARNGIRQPQEASGEGKYNVEASVPSPAVNVLCVGMTKLELSPLVYTEWPHTQGFNATTWYTETPTDIPLRPSWLNRTVVDDLFEFGEKYGQRPPVFGKYPKLHNTLLNTTGLWPANAIFLLGAAPAGLGDTEYVMCAVRAKQTGACSTRYSAASSGASLRTKCESPKNDLQYNNQNKHFQEGVWEADWKNIASEWASSLSLGTGITDGAASNARLLMQLMPAFNKKTNTFSLDPNLPSIAEALAVMSGNTLILSSQDAPFVQGWNYTGTPNNILAKPVYQYFRASVQTVGYASGWAEKWQVIFYVILVFAFVTSAICLAFMILEARGRQVTDFTEPQNLFTLAINSPQTDQLQGACGSGPHGRQFKERWHIDMEENDEHYYIRSKADVNTPYLHSSASSRLEPLSMGDPLAKPVSPAVDEFRRVSKRHSFLARLY</sequence>
<gene>
    <name evidence="3" type="ORF">NUU61_007781</name>
</gene>
<keyword evidence="2" id="KW-0472">Membrane</keyword>
<dbReference type="RefSeq" id="XP_056508599.1">
    <property type="nucleotide sequence ID" value="XM_056658306.1"/>
</dbReference>
<feature type="transmembrane region" description="Helical" evidence="2">
    <location>
        <begin position="686"/>
        <end position="708"/>
    </location>
</feature>
<feature type="transmembrane region" description="Helical" evidence="2">
    <location>
        <begin position="111"/>
        <end position="136"/>
    </location>
</feature>
<protein>
    <recommendedName>
        <fullName evidence="5">Mcm2 3 5 family protein</fullName>
    </recommendedName>
</protein>
<accession>A0A9W9JYC4</accession>
<reference evidence="3" key="1">
    <citation type="submission" date="2022-11" db="EMBL/GenBank/DDBJ databases">
        <authorList>
            <person name="Petersen C."/>
        </authorList>
    </citation>
    <scope>NUCLEOTIDE SEQUENCE</scope>
    <source>
        <strain evidence="3">IBT 34128</strain>
    </source>
</reference>
<reference evidence="3" key="2">
    <citation type="journal article" date="2023" name="IMA Fungus">
        <title>Comparative genomic study of the Penicillium genus elucidates a diverse pangenome and 15 lateral gene transfer events.</title>
        <authorList>
            <person name="Petersen C."/>
            <person name="Sorensen T."/>
            <person name="Nielsen M.R."/>
            <person name="Sondergaard T.E."/>
            <person name="Sorensen J.L."/>
            <person name="Fitzpatrick D.A."/>
            <person name="Frisvad J.C."/>
            <person name="Nielsen K.L."/>
        </authorList>
    </citation>
    <scope>NUCLEOTIDE SEQUENCE</scope>
    <source>
        <strain evidence="3">IBT 34128</strain>
    </source>
</reference>
<dbReference type="AlphaFoldDB" id="A0A9W9JYC4"/>
<keyword evidence="2" id="KW-1133">Transmembrane helix</keyword>
<feature type="transmembrane region" description="Helical" evidence="2">
    <location>
        <begin position="156"/>
        <end position="181"/>
    </location>
</feature>
<name>A0A9W9JYC4_9EURO</name>